<name>A0A512NEA1_9HYPH</name>
<evidence type="ECO:0000259" key="1">
    <source>
        <dbReference type="Pfam" id="PF03551"/>
    </source>
</evidence>
<dbReference type="InterPro" id="IPR036388">
    <property type="entry name" value="WH-like_DNA-bd_sf"/>
</dbReference>
<gene>
    <name evidence="2" type="ORF">RSO01_44470</name>
</gene>
<dbReference type="PANTHER" id="PTHR33169:SF14">
    <property type="entry name" value="TRANSCRIPTIONAL REGULATOR RV3488"/>
    <property type="match status" value="1"/>
</dbReference>
<dbReference type="InterPro" id="IPR036390">
    <property type="entry name" value="WH_DNA-bd_sf"/>
</dbReference>
<dbReference type="EMBL" id="BKAJ01000077">
    <property type="protein sequence ID" value="GEP57281.1"/>
    <property type="molecule type" value="Genomic_DNA"/>
</dbReference>
<dbReference type="InterPro" id="IPR005149">
    <property type="entry name" value="Tscrpt_reg_PadR_N"/>
</dbReference>
<evidence type="ECO:0000313" key="2">
    <source>
        <dbReference type="EMBL" id="GEP57281.1"/>
    </source>
</evidence>
<feature type="domain" description="Transcription regulator PadR N-terminal" evidence="1">
    <location>
        <begin position="15"/>
        <end position="88"/>
    </location>
</feature>
<organism evidence="2 3">
    <name type="scientific">Reyranella soli</name>
    <dbReference type="NCBI Taxonomy" id="1230389"/>
    <lineage>
        <taxon>Bacteria</taxon>
        <taxon>Pseudomonadati</taxon>
        <taxon>Pseudomonadota</taxon>
        <taxon>Alphaproteobacteria</taxon>
        <taxon>Hyphomicrobiales</taxon>
        <taxon>Reyranellaceae</taxon>
        <taxon>Reyranella</taxon>
    </lineage>
</organism>
<dbReference type="AlphaFoldDB" id="A0A512NEA1"/>
<dbReference type="RefSeq" id="WP_218037430.1">
    <property type="nucleotide sequence ID" value="NZ_BKAJ01000077.1"/>
</dbReference>
<evidence type="ECO:0000313" key="3">
    <source>
        <dbReference type="Proteomes" id="UP000321058"/>
    </source>
</evidence>
<proteinExistence type="predicted"/>
<dbReference type="SUPFAM" id="SSF46785">
    <property type="entry name" value="Winged helix' DNA-binding domain"/>
    <property type="match status" value="1"/>
</dbReference>
<dbReference type="Pfam" id="PF03551">
    <property type="entry name" value="PadR"/>
    <property type="match status" value="1"/>
</dbReference>
<dbReference type="Gene3D" id="1.10.10.10">
    <property type="entry name" value="Winged helix-like DNA-binding domain superfamily/Winged helix DNA-binding domain"/>
    <property type="match status" value="1"/>
</dbReference>
<comment type="caution">
    <text evidence="2">The sequence shown here is derived from an EMBL/GenBank/DDBJ whole genome shotgun (WGS) entry which is preliminary data.</text>
</comment>
<sequence length="114" mass="12109">MLTPEMLKGHLDAIVLAALEAGPAHGYAIIETIKQRSAGTFDLPEGTVYPALHRLEQAGLLSSAWTTPPSGRKRRVYSLTRTGTAALGERRKAWGRFSQAVDTALGPVLGGGRA</sequence>
<dbReference type="PANTHER" id="PTHR33169">
    <property type="entry name" value="PADR-FAMILY TRANSCRIPTIONAL REGULATOR"/>
    <property type="match status" value="1"/>
</dbReference>
<dbReference type="InterPro" id="IPR052509">
    <property type="entry name" value="Metal_resp_DNA-bind_regulator"/>
</dbReference>
<accession>A0A512NEA1</accession>
<protein>
    <submittedName>
        <fullName evidence="2">PadR family transcriptional regulator</fullName>
    </submittedName>
</protein>
<keyword evidence="3" id="KW-1185">Reference proteome</keyword>
<reference evidence="2 3" key="1">
    <citation type="submission" date="2019-07" db="EMBL/GenBank/DDBJ databases">
        <title>Whole genome shotgun sequence of Reyranella soli NBRC 108950.</title>
        <authorList>
            <person name="Hosoyama A."/>
            <person name="Uohara A."/>
            <person name="Ohji S."/>
            <person name="Ichikawa N."/>
        </authorList>
    </citation>
    <scope>NUCLEOTIDE SEQUENCE [LARGE SCALE GENOMIC DNA]</scope>
    <source>
        <strain evidence="2 3">NBRC 108950</strain>
    </source>
</reference>
<dbReference type="Proteomes" id="UP000321058">
    <property type="component" value="Unassembled WGS sequence"/>
</dbReference>